<dbReference type="EMBL" id="DF820464">
    <property type="protein sequence ID" value="GAK55710.1"/>
    <property type="molecule type" value="Genomic_DNA"/>
</dbReference>
<dbReference type="Pfam" id="PF13302">
    <property type="entry name" value="Acetyltransf_3"/>
    <property type="match status" value="1"/>
</dbReference>
<protein>
    <submittedName>
        <fullName evidence="2">GCN5-related N-acetyltransferase</fullName>
    </submittedName>
</protein>
<dbReference type="GO" id="GO:0016747">
    <property type="term" value="F:acyltransferase activity, transferring groups other than amino-acyl groups"/>
    <property type="evidence" value="ECO:0007669"/>
    <property type="project" value="InterPro"/>
</dbReference>
<dbReference type="HOGENOM" id="CLU_013985_3_4_0"/>
<keyword evidence="2" id="KW-0808">Transferase</keyword>
<dbReference type="SUPFAM" id="SSF55729">
    <property type="entry name" value="Acyl-CoA N-acyltransferases (Nat)"/>
    <property type="match status" value="1"/>
</dbReference>
<dbReference type="InterPro" id="IPR000182">
    <property type="entry name" value="GNAT_dom"/>
</dbReference>
<dbReference type="PANTHER" id="PTHR43328">
    <property type="entry name" value="ACETYLTRANSFERASE-RELATED"/>
    <property type="match status" value="1"/>
</dbReference>
<dbReference type="PROSITE" id="PS51186">
    <property type="entry name" value="GNAT"/>
    <property type="match status" value="1"/>
</dbReference>
<dbReference type="Gene3D" id="3.40.630.30">
    <property type="match status" value="1"/>
</dbReference>
<keyword evidence="3" id="KW-1185">Reference proteome</keyword>
<dbReference type="AlphaFoldDB" id="A0A081BTQ5"/>
<dbReference type="PANTHER" id="PTHR43328:SF1">
    <property type="entry name" value="N-ACETYLTRANSFERASE DOMAIN-CONTAINING PROTEIN"/>
    <property type="match status" value="1"/>
</dbReference>
<accession>A0A081BTQ5</accession>
<organism evidence="2">
    <name type="scientific">Vecturithrix granuli</name>
    <dbReference type="NCBI Taxonomy" id="1499967"/>
    <lineage>
        <taxon>Bacteria</taxon>
        <taxon>Candidatus Moduliflexota</taxon>
        <taxon>Candidatus Vecturitrichia</taxon>
        <taxon>Candidatus Vecturitrichales</taxon>
        <taxon>Candidatus Vecturitrichaceae</taxon>
        <taxon>Candidatus Vecturithrix</taxon>
    </lineage>
</organism>
<dbReference type="Proteomes" id="UP000030661">
    <property type="component" value="Unassembled WGS sequence"/>
</dbReference>
<name>A0A081BTQ5_VECG1</name>
<gene>
    <name evidence="2" type="ORF">U27_02668</name>
</gene>
<feature type="domain" description="N-acetyltransferase" evidence="1">
    <location>
        <begin position="22"/>
        <end position="161"/>
    </location>
</feature>
<dbReference type="STRING" id="1499967.U27_02668"/>
<sequence length="178" mass="20886">MKLAVGKWYIRSYEDADVAALVKYANNRKIWLMLTHLFPHPYTEEDARSWLDIVKHQMVETNFAISTADELIGTIGFKLFEGVHCKTAELGYWLGEPYWGQGIMTEAARAMTEYMFTHHNIVRIQACIFESNPGSVRVLEKNGFCYEGRLRKHVWKDEKLQDLLIYGILRHEWEQRNS</sequence>
<evidence type="ECO:0000259" key="1">
    <source>
        <dbReference type="PROSITE" id="PS51186"/>
    </source>
</evidence>
<evidence type="ECO:0000313" key="2">
    <source>
        <dbReference type="EMBL" id="GAK55710.1"/>
    </source>
</evidence>
<reference evidence="2" key="1">
    <citation type="journal article" date="2015" name="PeerJ">
        <title>First genomic representation of candidate bacterial phylum KSB3 points to enhanced environmental sensing as a trigger of wastewater bulking.</title>
        <authorList>
            <person name="Sekiguchi Y."/>
            <person name="Ohashi A."/>
            <person name="Parks D.H."/>
            <person name="Yamauchi T."/>
            <person name="Tyson G.W."/>
            <person name="Hugenholtz P."/>
        </authorList>
    </citation>
    <scope>NUCLEOTIDE SEQUENCE [LARGE SCALE GENOMIC DNA]</scope>
</reference>
<proteinExistence type="predicted"/>
<dbReference type="InterPro" id="IPR016181">
    <property type="entry name" value="Acyl_CoA_acyltransferase"/>
</dbReference>
<dbReference type="eggNOG" id="COG1670">
    <property type="taxonomic scope" value="Bacteria"/>
</dbReference>
<evidence type="ECO:0000313" key="3">
    <source>
        <dbReference type="Proteomes" id="UP000030661"/>
    </source>
</evidence>